<dbReference type="GO" id="GO:0016020">
    <property type="term" value="C:membrane"/>
    <property type="evidence" value="ECO:0007669"/>
    <property type="project" value="InterPro"/>
</dbReference>
<evidence type="ECO:0000259" key="12">
    <source>
        <dbReference type="Pfam" id="PF13796"/>
    </source>
</evidence>
<protein>
    <recommendedName>
        <fullName evidence="2">histidine kinase</fullName>
        <ecNumber evidence="2">2.7.13.3</ecNumber>
    </recommendedName>
</protein>
<evidence type="ECO:0000256" key="6">
    <source>
        <dbReference type="ARBA" id="ARBA00022777"/>
    </source>
</evidence>
<dbReference type="InterPro" id="IPR025828">
    <property type="entry name" value="Put_sensor_dom"/>
</dbReference>
<evidence type="ECO:0000256" key="7">
    <source>
        <dbReference type="ARBA" id="ARBA00022840"/>
    </source>
</evidence>
<keyword evidence="9" id="KW-1133">Transmembrane helix</keyword>
<dbReference type="CDD" id="cd16917">
    <property type="entry name" value="HATPase_UhpB-NarQ-NarX-like"/>
    <property type="match status" value="1"/>
</dbReference>
<dbReference type="Pfam" id="PF13796">
    <property type="entry name" value="Sensor"/>
    <property type="match status" value="1"/>
</dbReference>
<dbReference type="GO" id="GO:0000155">
    <property type="term" value="F:phosphorelay sensor kinase activity"/>
    <property type="evidence" value="ECO:0007669"/>
    <property type="project" value="InterPro"/>
</dbReference>
<evidence type="ECO:0000256" key="4">
    <source>
        <dbReference type="ARBA" id="ARBA00022679"/>
    </source>
</evidence>
<name>A0A1Z1WFX9_9ACTN</name>
<keyword evidence="9" id="KW-0472">Membrane</keyword>
<dbReference type="Pfam" id="PF02518">
    <property type="entry name" value="HATPase_c"/>
    <property type="match status" value="1"/>
</dbReference>
<keyword evidence="6 13" id="KW-0418">Kinase</keyword>
<evidence type="ECO:0000313" key="13">
    <source>
        <dbReference type="EMBL" id="ARX85346.1"/>
    </source>
</evidence>
<keyword evidence="3" id="KW-0597">Phosphoprotein</keyword>
<evidence type="ECO:0000256" key="8">
    <source>
        <dbReference type="ARBA" id="ARBA00023012"/>
    </source>
</evidence>
<dbReference type="eggNOG" id="COG4585">
    <property type="taxonomic scope" value="Bacteria"/>
</dbReference>
<dbReference type="GO" id="GO:0046983">
    <property type="term" value="F:protein dimerization activity"/>
    <property type="evidence" value="ECO:0007669"/>
    <property type="project" value="InterPro"/>
</dbReference>
<keyword evidence="9" id="KW-0812">Transmembrane</keyword>
<dbReference type="Pfam" id="PF07730">
    <property type="entry name" value="HisKA_3"/>
    <property type="match status" value="1"/>
</dbReference>
<dbReference type="InterPro" id="IPR050482">
    <property type="entry name" value="Sensor_HK_TwoCompSys"/>
</dbReference>
<dbReference type="GO" id="GO:0005524">
    <property type="term" value="F:ATP binding"/>
    <property type="evidence" value="ECO:0007669"/>
    <property type="project" value="UniProtKB-KW"/>
</dbReference>
<comment type="catalytic activity">
    <reaction evidence="1">
        <text>ATP + protein L-histidine = ADP + protein N-phospho-L-histidine.</text>
        <dbReference type="EC" id="2.7.13.3"/>
    </reaction>
</comment>
<feature type="domain" description="Putative sensor" evidence="12">
    <location>
        <begin position="38"/>
        <end position="210"/>
    </location>
</feature>
<feature type="domain" description="Signal transduction histidine kinase subgroup 3 dimerisation and phosphoacceptor" evidence="11">
    <location>
        <begin position="241"/>
        <end position="304"/>
    </location>
</feature>
<dbReference type="InterPro" id="IPR003594">
    <property type="entry name" value="HATPase_dom"/>
</dbReference>
<accession>A0A1Z1WFX9</accession>
<dbReference type="EMBL" id="CP021748">
    <property type="protein sequence ID" value="ARX85346.1"/>
    <property type="molecule type" value="Genomic_DNA"/>
</dbReference>
<keyword evidence="8" id="KW-0902">Two-component regulatory system</keyword>
<dbReference type="RefSeq" id="WP_087885254.1">
    <property type="nucleotide sequence ID" value="NZ_CP021748.1"/>
</dbReference>
<dbReference type="Gene3D" id="3.30.565.10">
    <property type="entry name" value="Histidine kinase-like ATPase, C-terminal domain"/>
    <property type="match status" value="1"/>
</dbReference>
<keyword evidence="14" id="KW-1185">Reference proteome</keyword>
<dbReference type="InterPro" id="IPR036890">
    <property type="entry name" value="HATPase_C_sf"/>
</dbReference>
<dbReference type="SUPFAM" id="SSF55874">
    <property type="entry name" value="ATPase domain of HSP90 chaperone/DNA topoisomerase II/histidine kinase"/>
    <property type="match status" value="1"/>
</dbReference>
<dbReference type="OrthoDB" id="5242012at2"/>
<dbReference type="KEGG" id="salf:SMD44_04807"/>
<dbReference type="PANTHER" id="PTHR24421:SF10">
    <property type="entry name" value="NITRATE_NITRITE SENSOR PROTEIN NARQ"/>
    <property type="match status" value="1"/>
</dbReference>
<evidence type="ECO:0000313" key="14">
    <source>
        <dbReference type="Proteomes" id="UP000195880"/>
    </source>
</evidence>
<evidence type="ECO:0000256" key="3">
    <source>
        <dbReference type="ARBA" id="ARBA00022553"/>
    </source>
</evidence>
<dbReference type="InterPro" id="IPR011712">
    <property type="entry name" value="Sig_transdc_His_kin_sub3_dim/P"/>
</dbReference>
<feature type="transmembrane region" description="Helical" evidence="9">
    <location>
        <begin position="126"/>
        <end position="148"/>
    </location>
</feature>
<proteinExistence type="predicted"/>
<evidence type="ECO:0000256" key="2">
    <source>
        <dbReference type="ARBA" id="ARBA00012438"/>
    </source>
</evidence>
<sequence length="437" mass="47207">MKSTRQNTDAAPGGFVAARGIKAFRRSLTLWFQAHRAMCLSLWIGVVWSTLRGPVGLKLLPGTVRRVRALADRQRAYAARWSGVEIPAVYPELPASGAERAKALRSQLLDKGNQVHRDWRWVHVHAFVGGAIAFGPLALALTGVWGIWTAAMGTELPAEWDSMWFLFIPVGDPATAALAGVLGAALLPLSVFWAAPFALRLHGRYLNLLLAPSESELLAARVEHLKTTRSDAVDTQMSEIRRIERDLHDGAQARLVAMGMTLNAAEHLLETNPDAVRDLLIEARQSSTAALKELRDLVKGIHPPILADRGLADAVRSLAMISPLRTEVVIDLPSRPEPPVESAMYFAMAEILTNAAKHSGGERCWIDLRYEAGALRASVVDDGQGGADVAAGTGLRGVERRLAHFDGVLAVSSPPGGPTQMTMELPCELSSPKTTSC</sequence>
<reference evidence="13 14" key="1">
    <citation type="submission" date="2017-05" db="EMBL/GenBank/DDBJ databases">
        <title>Streptomyces alboflavus Genome sequencing and assembly.</title>
        <authorList>
            <person name="Wang Y."/>
            <person name="Du B."/>
            <person name="Ding Y."/>
            <person name="Liu H."/>
            <person name="Hou Q."/>
            <person name="Liu K."/>
            <person name="Wang C."/>
            <person name="Yao L."/>
        </authorList>
    </citation>
    <scope>NUCLEOTIDE SEQUENCE [LARGE SCALE GENOMIC DNA]</scope>
    <source>
        <strain evidence="13 14">MDJK44</strain>
    </source>
</reference>
<evidence type="ECO:0000259" key="10">
    <source>
        <dbReference type="Pfam" id="PF02518"/>
    </source>
</evidence>
<dbReference type="EC" id="2.7.13.3" evidence="2"/>
<dbReference type="Gene3D" id="1.20.5.1930">
    <property type="match status" value="1"/>
</dbReference>
<dbReference type="Proteomes" id="UP000195880">
    <property type="component" value="Chromosome"/>
</dbReference>
<feature type="domain" description="Histidine kinase/HSP90-like ATPase" evidence="10">
    <location>
        <begin position="343"/>
        <end position="427"/>
    </location>
</feature>
<dbReference type="STRING" id="67267.GCA_000716675_02270"/>
<organism evidence="13 14">
    <name type="scientific">Streptomyces alboflavus</name>
    <dbReference type="NCBI Taxonomy" id="67267"/>
    <lineage>
        <taxon>Bacteria</taxon>
        <taxon>Bacillati</taxon>
        <taxon>Actinomycetota</taxon>
        <taxon>Actinomycetes</taxon>
        <taxon>Kitasatosporales</taxon>
        <taxon>Streptomycetaceae</taxon>
        <taxon>Streptomyces</taxon>
    </lineage>
</organism>
<keyword evidence="5" id="KW-0547">Nucleotide-binding</keyword>
<evidence type="ECO:0000259" key="11">
    <source>
        <dbReference type="Pfam" id="PF07730"/>
    </source>
</evidence>
<evidence type="ECO:0000256" key="1">
    <source>
        <dbReference type="ARBA" id="ARBA00000085"/>
    </source>
</evidence>
<gene>
    <name evidence="13" type="ORF">SMD44_04807</name>
</gene>
<dbReference type="PANTHER" id="PTHR24421">
    <property type="entry name" value="NITRATE/NITRITE SENSOR PROTEIN NARX-RELATED"/>
    <property type="match status" value="1"/>
</dbReference>
<evidence type="ECO:0000256" key="5">
    <source>
        <dbReference type="ARBA" id="ARBA00022741"/>
    </source>
</evidence>
<evidence type="ECO:0000256" key="9">
    <source>
        <dbReference type="SAM" id="Phobius"/>
    </source>
</evidence>
<dbReference type="AlphaFoldDB" id="A0A1Z1WFX9"/>
<feature type="transmembrane region" description="Helical" evidence="9">
    <location>
        <begin position="174"/>
        <end position="199"/>
    </location>
</feature>
<keyword evidence="4" id="KW-0808">Transferase</keyword>
<keyword evidence="7" id="KW-0067">ATP-binding</keyword>